<keyword evidence="10" id="KW-1185">Reference proteome</keyword>
<feature type="transmembrane region" description="Helical" evidence="6">
    <location>
        <begin position="428"/>
        <end position="451"/>
    </location>
</feature>
<dbReference type="Pfam" id="PF02687">
    <property type="entry name" value="FtsX"/>
    <property type="match status" value="2"/>
</dbReference>
<comment type="caution">
    <text evidence="9">The sequence shown here is derived from an EMBL/GenBank/DDBJ whole genome shotgun (WGS) entry which is preliminary data.</text>
</comment>
<evidence type="ECO:0000256" key="2">
    <source>
        <dbReference type="ARBA" id="ARBA00022475"/>
    </source>
</evidence>
<keyword evidence="4 6" id="KW-1133">Transmembrane helix</keyword>
<dbReference type="PANTHER" id="PTHR30572">
    <property type="entry name" value="MEMBRANE COMPONENT OF TRANSPORTER-RELATED"/>
    <property type="match status" value="1"/>
</dbReference>
<feature type="domain" description="MacB-like periplasmic core" evidence="8">
    <location>
        <begin position="435"/>
        <end position="663"/>
    </location>
</feature>
<dbReference type="Pfam" id="PF12704">
    <property type="entry name" value="MacB_PCD"/>
    <property type="match status" value="2"/>
</dbReference>
<accession>W7QJB0</accession>
<comment type="subcellular location">
    <subcellularLocation>
        <location evidence="1">Cell membrane</location>
        <topology evidence="1">Multi-pass membrane protein</topology>
    </subcellularLocation>
</comment>
<dbReference type="PANTHER" id="PTHR30572:SF9">
    <property type="entry name" value="ABC TRANSPORTER PERMEASE PROTEIN"/>
    <property type="match status" value="1"/>
</dbReference>
<feature type="transmembrane region" description="Helical" evidence="6">
    <location>
        <begin position="323"/>
        <end position="350"/>
    </location>
</feature>
<evidence type="ECO:0000256" key="1">
    <source>
        <dbReference type="ARBA" id="ARBA00004651"/>
    </source>
</evidence>
<evidence type="ECO:0000259" key="7">
    <source>
        <dbReference type="Pfam" id="PF02687"/>
    </source>
</evidence>
<dbReference type="EMBL" id="ARZY01000002">
    <property type="protein sequence ID" value="EWH11971.1"/>
    <property type="molecule type" value="Genomic_DNA"/>
</dbReference>
<dbReference type="RefSeq" id="WP_035012988.1">
    <property type="nucleotide sequence ID" value="NZ_ARZY01000002.1"/>
</dbReference>
<feature type="transmembrane region" description="Helical" evidence="6">
    <location>
        <begin position="712"/>
        <end position="735"/>
    </location>
</feature>
<evidence type="ECO:0000259" key="8">
    <source>
        <dbReference type="Pfam" id="PF12704"/>
    </source>
</evidence>
<feature type="domain" description="MacB-like periplasmic core" evidence="8">
    <location>
        <begin position="25"/>
        <end position="239"/>
    </location>
</feature>
<organism evidence="9 10">
    <name type="scientific">Catenovulum agarivorans DS-2</name>
    <dbReference type="NCBI Taxonomy" id="1328313"/>
    <lineage>
        <taxon>Bacteria</taxon>
        <taxon>Pseudomonadati</taxon>
        <taxon>Pseudomonadota</taxon>
        <taxon>Gammaproteobacteria</taxon>
        <taxon>Alteromonadales</taxon>
        <taxon>Alteromonadaceae</taxon>
        <taxon>Catenovulum</taxon>
    </lineage>
</organism>
<keyword evidence="3 6" id="KW-0812">Transmembrane</keyword>
<evidence type="ECO:0000313" key="10">
    <source>
        <dbReference type="Proteomes" id="UP000019276"/>
    </source>
</evidence>
<sequence length="839" mass="94757">MNIFANLKFALRLFYRDIGSSTLGIVVLAIGLAMAITMYTLAKNYLWNSPELREGQPIVSFSWAPSREGRRGSSIFNYADFEVLEKNSQSFEYLTTYKFVKQAFFVDGDNAEVSSVLGAWVHDNFFELFNVKPILGRLPTPDDALASTPATIVINEELWHDKFNSDPQVIGKTVLLNGKQAIVIGVLPAAFKFPGNQLFWEPYHWQSQKQYGRKKGALKQWVAGVLKPNVSMVQAELELVNLVETIKTFYPKDSKWLTHIRLEEYGSGDNQSESFKAILYALIIGSFIVLIVACANVSNLLLAKSSKRQFELAMRHVLGASRLEIALQVLLDALLIAFFATLFALLLASWSCRGIWHLFETHYTNMPYWWNMDIDGKVLLFALFMLLFTLVASAISPILKTTRRYNAEMLKDNARTTSNLAVGQTGKWLVGVQITLTTALLCCAGTFVITLQEQLDRQLKYDPASILVNRYFATSREFVSNEAVVKFYQTMKQKLALLPGVEDVVFSSGFTDYKTDSRTIEIESKPQNKEDKPIVVPTEIVTLDYFDFFEQPQLQGRFFSNIDTEQAAHVTVVNQSFVEAYFPNENPIGKRIRIKGPGEAWEEQNKRRETPWTQWLTIIGVTPNINSEKNLNEAKKLGDFNRYIRVYIPHTQWPARNMYLMLRGQGEVKHYAKHVAKTFADTSKSTASYSAYRTLQDLFDARDIFSKLISQFVTGFAIFTLLMATIGLYGLAALTTEQQSREFGIRRALGAKRRNIITLVSKTMRLQVAIGLILGVSIGFALTNILLSSVGLSNSEIFSELWFVFPVAACIVLLVLISAIFPPSWRAANLSPNQTLRQA</sequence>
<keyword evidence="5 6" id="KW-0472">Membrane</keyword>
<evidence type="ECO:0000256" key="5">
    <source>
        <dbReference type="ARBA" id="ARBA00023136"/>
    </source>
</evidence>
<feature type="transmembrane region" description="Helical" evidence="6">
    <location>
        <begin position="277"/>
        <end position="302"/>
    </location>
</feature>
<dbReference type="InterPro" id="IPR025857">
    <property type="entry name" value="MacB_PCD"/>
</dbReference>
<dbReference type="GO" id="GO:0005886">
    <property type="term" value="C:plasma membrane"/>
    <property type="evidence" value="ECO:0007669"/>
    <property type="project" value="UniProtKB-SubCell"/>
</dbReference>
<evidence type="ECO:0000256" key="6">
    <source>
        <dbReference type="SAM" id="Phobius"/>
    </source>
</evidence>
<feature type="transmembrane region" description="Helical" evidence="6">
    <location>
        <begin position="378"/>
        <end position="399"/>
    </location>
</feature>
<feature type="transmembrane region" description="Helical" evidence="6">
    <location>
        <begin position="801"/>
        <end position="821"/>
    </location>
</feature>
<feature type="transmembrane region" description="Helical" evidence="6">
    <location>
        <begin position="21"/>
        <end position="42"/>
    </location>
</feature>
<reference evidence="9 10" key="1">
    <citation type="journal article" date="2014" name="Genome Announc.">
        <title>Draft Genome Sequence of the Agar-Degrading Bacterium Catenovulum sp. Strain DS-2, Isolated from Intestines of Haliotis diversicolor.</title>
        <authorList>
            <person name="Shan D."/>
            <person name="Li X."/>
            <person name="Gu Z."/>
            <person name="Wei G."/>
            <person name="Gao Z."/>
            <person name="Shao Z."/>
        </authorList>
    </citation>
    <scope>NUCLEOTIDE SEQUENCE [LARGE SCALE GENOMIC DNA]</scope>
    <source>
        <strain evidence="9 10">DS-2</strain>
    </source>
</reference>
<proteinExistence type="predicted"/>
<keyword evidence="2" id="KW-1003">Cell membrane</keyword>
<feature type="domain" description="ABC3 transporter permease C-terminal" evidence="7">
    <location>
        <begin position="716"/>
        <end position="832"/>
    </location>
</feature>
<protein>
    <submittedName>
        <fullName evidence="9">Permease</fullName>
    </submittedName>
</protein>
<gene>
    <name evidence="9" type="ORF">DS2_02268</name>
</gene>
<dbReference type="STRING" id="1328313.DS2_02268"/>
<evidence type="ECO:0000256" key="4">
    <source>
        <dbReference type="ARBA" id="ARBA00022989"/>
    </source>
</evidence>
<dbReference type="OrthoDB" id="9770036at2"/>
<dbReference type="eggNOG" id="COG0577">
    <property type="taxonomic scope" value="Bacteria"/>
</dbReference>
<dbReference type="InterPro" id="IPR003838">
    <property type="entry name" value="ABC3_permease_C"/>
</dbReference>
<feature type="domain" description="ABC3 transporter permease C-terminal" evidence="7">
    <location>
        <begin position="284"/>
        <end position="402"/>
    </location>
</feature>
<evidence type="ECO:0000256" key="3">
    <source>
        <dbReference type="ARBA" id="ARBA00022692"/>
    </source>
</evidence>
<dbReference type="AlphaFoldDB" id="W7QJB0"/>
<name>W7QJB0_9ALTE</name>
<dbReference type="InterPro" id="IPR050250">
    <property type="entry name" value="Macrolide_Exporter_MacB"/>
</dbReference>
<feature type="transmembrane region" description="Helical" evidence="6">
    <location>
        <begin position="756"/>
        <end position="781"/>
    </location>
</feature>
<dbReference type="GO" id="GO:0022857">
    <property type="term" value="F:transmembrane transporter activity"/>
    <property type="evidence" value="ECO:0007669"/>
    <property type="project" value="TreeGrafter"/>
</dbReference>
<evidence type="ECO:0000313" key="9">
    <source>
        <dbReference type="EMBL" id="EWH11971.1"/>
    </source>
</evidence>
<dbReference type="Proteomes" id="UP000019276">
    <property type="component" value="Unassembled WGS sequence"/>
</dbReference>